<name>A0A5E4Y6N1_9BURK</name>
<accession>A0A5E4Y6N1</accession>
<evidence type="ECO:0000313" key="1">
    <source>
        <dbReference type="EMBL" id="VVE43985.1"/>
    </source>
</evidence>
<gene>
    <name evidence="1" type="ORF">PHO31112_04302</name>
</gene>
<organism evidence="1 2">
    <name type="scientific">Pandoraea horticolens</name>
    <dbReference type="NCBI Taxonomy" id="2508298"/>
    <lineage>
        <taxon>Bacteria</taxon>
        <taxon>Pseudomonadati</taxon>
        <taxon>Pseudomonadota</taxon>
        <taxon>Betaproteobacteria</taxon>
        <taxon>Burkholderiales</taxon>
        <taxon>Burkholderiaceae</taxon>
        <taxon>Pandoraea</taxon>
    </lineage>
</organism>
<proteinExistence type="predicted"/>
<dbReference type="PROSITE" id="PS51257">
    <property type="entry name" value="PROKAR_LIPOPROTEIN"/>
    <property type="match status" value="1"/>
</dbReference>
<reference evidence="1 2" key="1">
    <citation type="submission" date="2019-08" db="EMBL/GenBank/DDBJ databases">
        <authorList>
            <person name="Peeters C."/>
        </authorList>
    </citation>
    <scope>NUCLEOTIDE SEQUENCE [LARGE SCALE GENOMIC DNA]</scope>
    <source>
        <strain evidence="1 2">LMG 31112</strain>
    </source>
</reference>
<evidence type="ECO:0000313" key="2">
    <source>
        <dbReference type="Proteomes" id="UP000343317"/>
    </source>
</evidence>
<protein>
    <recommendedName>
        <fullName evidence="3">Lipoprotein</fullName>
    </recommendedName>
</protein>
<keyword evidence="2" id="KW-1185">Reference proteome</keyword>
<dbReference type="RefSeq" id="WP_150622815.1">
    <property type="nucleotide sequence ID" value="NZ_CABPSM010000015.1"/>
</dbReference>
<evidence type="ECO:0008006" key="3">
    <source>
        <dbReference type="Google" id="ProtNLM"/>
    </source>
</evidence>
<dbReference type="EMBL" id="CABPSM010000015">
    <property type="protein sequence ID" value="VVE43985.1"/>
    <property type="molecule type" value="Genomic_DNA"/>
</dbReference>
<sequence length="95" mass="10114">MKNFVAALLFVTATLSGCGEATHQTISGTYADKDGSTLVFEGGKVKVPGIADRETDFTVSGSTLKYKFADGYPVEATLSGDGFTTNYGYVYKKVH</sequence>
<dbReference type="AlphaFoldDB" id="A0A5E4Y6N1"/>
<dbReference type="Proteomes" id="UP000343317">
    <property type="component" value="Unassembled WGS sequence"/>
</dbReference>